<feature type="region of interest" description="Disordered" evidence="1">
    <location>
        <begin position="573"/>
        <end position="616"/>
    </location>
</feature>
<feature type="compositionally biased region" description="Acidic residues" evidence="1">
    <location>
        <begin position="604"/>
        <end position="615"/>
    </location>
</feature>
<organism evidence="2 3">
    <name type="scientific">Serendipita indica (strain DSM 11827)</name>
    <name type="common">Root endophyte fungus</name>
    <name type="synonym">Piriformospora indica</name>
    <dbReference type="NCBI Taxonomy" id="1109443"/>
    <lineage>
        <taxon>Eukaryota</taxon>
        <taxon>Fungi</taxon>
        <taxon>Dikarya</taxon>
        <taxon>Basidiomycota</taxon>
        <taxon>Agaricomycotina</taxon>
        <taxon>Agaricomycetes</taxon>
        <taxon>Sebacinales</taxon>
        <taxon>Serendipitaceae</taxon>
        <taxon>Serendipita</taxon>
    </lineage>
</organism>
<dbReference type="EMBL" id="CAFZ01000002">
    <property type="protein sequence ID" value="CCA66517.1"/>
    <property type="molecule type" value="Genomic_DNA"/>
</dbReference>
<keyword evidence="3" id="KW-1185">Reference proteome</keyword>
<evidence type="ECO:0000256" key="1">
    <source>
        <dbReference type="SAM" id="MobiDB-lite"/>
    </source>
</evidence>
<feature type="region of interest" description="Disordered" evidence="1">
    <location>
        <begin position="18"/>
        <end position="100"/>
    </location>
</feature>
<feature type="compositionally biased region" description="Polar residues" evidence="1">
    <location>
        <begin position="328"/>
        <end position="347"/>
    </location>
</feature>
<reference evidence="2 3" key="1">
    <citation type="journal article" date="2011" name="PLoS Pathog.">
        <title>Endophytic Life Strategies Decoded by Genome and Transcriptome Analyses of the Mutualistic Root Symbiont Piriformospora indica.</title>
        <authorList>
            <person name="Zuccaro A."/>
            <person name="Lahrmann U."/>
            <person name="Guldener U."/>
            <person name="Langen G."/>
            <person name="Pfiffi S."/>
            <person name="Biedenkopf D."/>
            <person name="Wong P."/>
            <person name="Samans B."/>
            <person name="Grimm C."/>
            <person name="Basiewicz M."/>
            <person name="Murat C."/>
            <person name="Martin F."/>
            <person name="Kogel K.H."/>
        </authorList>
    </citation>
    <scope>NUCLEOTIDE SEQUENCE [LARGE SCALE GENOMIC DNA]</scope>
    <source>
        <strain evidence="2 3">DSM 11827</strain>
    </source>
</reference>
<name>G4T584_SERID</name>
<feature type="compositionally biased region" description="Basic and acidic residues" evidence="1">
    <location>
        <begin position="648"/>
        <end position="663"/>
    </location>
</feature>
<feature type="compositionally biased region" description="Polar residues" evidence="1">
    <location>
        <begin position="517"/>
        <end position="534"/>
    </location>
</feature>
<protein>
    <submittedName>
        <fullName evidence="2">Uncharacterized protein</fullName>
    </submittedName>
</protein>
<feature type="region of interest" description="Disordered" evidence="1">
    <location>
        <begin position="317"/>
        <end position="359"/>
    </location>
</feature>
<dbReference type="OrthoDB" id="2590746at2759"/>
<dbReference type="InParanoid" id="G4T584"/>
<accession>G4T584</accession>
<evidence type="ECO:0000313" key="3">
    <source>
        <dbReference type="Proteomes" id="UP000007148"/>
    </source>
</evidence>
<feature type="region of interest" description="Disordered" evidence="1">
    <location>
        <begin position="119"/>
        <end position="175"/>
    </location>
</feature>
<dbReference type="AlphaFoldDB" id="G4T584"/>
<dbReference type="HOGENOM" id="CLU_008090_0_0_1"/>
<proteinExistence type="predicted"/>
<dbReference type="OMA" id="HESFIVV"/>
<comment type="caution">
    <text evidence="2">The sequence shown here is derived from an EMBL/GenBank/DDBJ whole genome shotgun (WGS) entry which is preliminary data.</text>
</comment>
<dbReference type="eggNOG" id="ENOG502S3HK">
    <property type="taxonomic scope" value="Eukaryota"/>
</dbReference>
<evidence type="ECO:0000313" key="2">
    <source>
        <dbReference type="EMBL" id="CCA66517.1"/>
    </source>
</evidence>
<feature type="region of interest" description="Disordered" evidence="1">
    <location>
        <begin position="633"/>
        <end position="663"/>
    </location>
</feature>
<gene>
    <name evidence="2" type="ORF">PIIN_00202</name>
</gene>
<feature type="region of interest" description="Disordered" evidence="1">
    <location>
        <begin position="283"/>
        <end position="305"/>
    </location>
</feature>
<feature type="compositionally biased region" description="Polar residues" evidence="1">
    <location>
        <begin position="585"/>
        <end position="594"/>
    </location>
</feature>
<sequence length="787" mass="82969">MLSTFSKLLPTNVSITTPDFLKLNAPTPSRHEAQQSAHSQPMKREADSQTSTTTDGAAELEVSPSKNKDRPSKIKKRRDTATATETFIIVRPPPSMSNHPLNLQVQLVASSGRERILTRSANSSRETFNDVGEQPASQGDGLKRTSSLRSNRSDTESTYSASSLASGASGSGSSSGRRMIPLYNLHAHNVMTNVITDAGTDAKIAKFFKRGLEIMGLAMLEPVEVYGKYNWNDSFDTLEPHGVHSTSGSGFGNQVSRTISQISSISMPRGVDGHATTETYHDLPTVVEVPSSPTTPKPVEKESSSKKLFANIFKKKKDPPAPLALNPTPESTPTSAKRKSATPSFMISSPKFGSASTPTTASILTSPTGNLLIPSSSSGGPNSASGPGEGVILQPQVLGLQAVLCSPTGTVPTKGRPSTYAWVVRKWIKGSDEGLIGAMVDSLGTALTGSGWGNQPAGSGGMGGADVEVRFEWRRGSKSKSSGSAEGGERRKRNATGSTIGAEDKGSRRHSIAFDVPSSSGNSRVPSESGTHASNGVGVPLPGGGAASKRLSLQVATGANKRGTMTAEVNGDSLQIRAGSPNPPASIQTSTTDENGPRNGGAVPEDEDSDSDIEDSERPWNCYLHIRGSARFAHAHSTSGSRTASRRGSRDELGHPDEDGHPREKMLDIKLRVACMAPAPHHPKVIAQIKTPYPLPDVVFDPAGSGVETSSVHEQPSMAPAALLRPRDADGSKSELDVNRAGTITGLVLSAEEIKDVVSCTGLWLVVREGYGGLARKRKGDGWRLRG</sequence>
<feature type="region of interest" description="Disordered" evidence="1">
    <location>
        <begin position="473"/>
        <end position="545"/>
    </location>
</feature>
<feature type="compositionally biased region" description="Low complexity" evidence="1">
    <location>
        <begin position="160"/>
        <end position="175"/>
    </location>
</feature>
<dbReference type="Proteomes" id="UP000007148">
    <property type="component" value="Unassembled WGS sequence"/>
</dbReference>